<evidence type="ECO:0000256" key="5">
    <source>
        <dbReference type="ARBA" id="ARBA00022989"/>
    </source>
</evidence>
<gene>
    <name evidence="9" type="ORF">EII11_04605</name>
</gene>
<keyword evidence="6 7" id="KW-0472">Membrane</keyword>
<keyword evidence="2 7" id="KW-0813">Transport</keyword>
<dbReference type="PANTHER" id="PTHR30193:SF37">
    <property type="entry name" value="INNER MEMBRANE ABC TRANSPORTER PERMEASE PROTEIN YCJO"/>
    <property type="match status" value="1"/>
</dbReference>
<dbReference type="OrthoDB" id="3210259at2"/>
<dbReference type="Gene3D" id="1.10.3720.10">
    <property type="entry name" value="MetI-like"/>
    <property type="match status" value="1"/>
</dbReference>
<feature type="transmembrane region" description="Helical" evidence="7">
    <location>
        <begin position="218"/>
        <end position="237"/>
    </location>
</feature>
<keyword evidence="3" id="KW-1003">Cell membrane</keyword>
<comment type="caution">
    <text evidence="9">The sequence shown here is derived from an EMBL/GenBank/DDBJ whole genome shotgun (WGS) entry which is preliminary data.</text>
</comment>
<dbReference type="CDD" id="cd06261">
    <property type="entry name" value="TM_PBP2"/>
    <property type="match status" value="1"/>
</dbReference>
<dbReference type="Pfam" id="PF00528">
    <property type="entry name" value="BPD_transp_1"/>
    <property type="match status" value="1"/>
</dbReference>
<evidence type="ECO:0000256" key="4">
    <source>
        <dbReference type="ARBA" id="ARBA00022692"/>
    </source>
</evidence>
<accession>A0A3P1SF59</accession>
<evidence type="ECO:0000256" key="6">
    <source>
        <dbReference type="ARBA" id="ARBA00023136"/>
    </source>
</evidence>
<evidence type="ECO:0000256" key="3">
    <source>
        <dbReference type="ARBA" id="ARBA00022475"/>
    </source>
</evidence>
<dbReference type="AlphaFoldDB" id="A0A3P1SF59"/>
<keyword evidence="4 7" id="KW-0812">Transmembrane</keyword>
<evidence type="ECO:0000256" key="2">
    <source>
        <dbReference type="ARBA" id="ARBA00022448"/>
    </source>
</evidence>
<evidence type="ECO:0000256" key="7">
    <source>
        <dbReference type="RuleBase" id="RU363032"/>
    </source>
</evidence>
<dbReference type="GO" id="GO:0055085">
    <property type="term" value="P:transmembrane transport"/>
    <property type="evidence" value="ECO:0007669"/>
    <property type="project" value="InterPro"/>
</dbReference>
<feature type="transmembrane region" description="Helical" evidence="7">
    <location>
        <begin position="279"/>
        <end position="299"/>
    </location>
</feature>
<protein>
    <submittedName>
        <fullName evidence="9">Sugar ABC transporter permease</fullName>
    </submittedName>
</protein>
<evidence type="ECO:0000256" key="1">
    <source>
        <dbReference type="ARBA" id="ARBA00004651"/>
    </source>
</evidence>
<dbReference type="RefSeq" id="WP_124869289.1">
    <property type="nucleotide sequence ID" value="NZ_RQZF01000003.1"/>
</dbReference>
<reference evidence="9 10" key="1">
    <citation type="submission" date="2018-11" db="EMBL/GenBank/DDBJ databases">
        <title>Genomes From Bacteria Associated with the Canine Oral Cavity: a Test Case for Automated Genome-Based Taxonomic Assignment.</title>
        <authorList>
            <person name="Coil D.A."/>
            <person name="Jospin G."/>
            <person name="Darling A.E."/>
            <person name="Wallis C."/>
            <person name="Davis I.J."/>
            <person name="Harris S."/>
            <person name="Eisen J.A."/>
            <person name="Holcombe L.J."/>
            <person name="O'Flynn C."/>
        </authorList>
    </citation>
    <scope>NUCLEOTIDE SEQUENCE [LARGE SCALE GENOMIC DNA]</scope>
    <source>
        <strain evidence="9 10">OH770</strain>
    </source>
</reference>
<dbReference type="InterPro" id="IPR035906">
    <property type="entry name" value="MetI-like_sf"/>
</dbReference>
<dbReference type="PROSITE" id="PS50928">
    <property type="entry name" value="ABC_TM1"/>
    <property type="match status" value="1"/>
</dbReference>
<comment type="subcellular location">
    <subcellularLocation>
        <location evidence="1 7">Cell membrane</location>
        <topology evidence="1 7">Multi-pass membrane protein</topology>
    </subcellularLocation>
</comment>
<dbReference type="SUPFAM" id="SSF161098">
    <property type="entry name" value="MetI-like"/>
    <property type="match status" value="1"/>
</dbReference>
<keyword evidence="5 7" id="KW-1133">Transmembrane helix</keyword>
<feature type="transmembrane region" description="Helical" evidence="7">
    <location>
        <begin position="175"/>
        <end position="197"/>
    </location>
</feature>
<keyword evidence="10" id="KW-1185">Reference proteome</keyword>
<evidence type="ECO:0000313" key="10">
    <source>
        <dbReference type="Proteomes" id="UP000280444"/>
    </source>
</evidence>
<feature type="domain" description="ABC transmembrane type-1" evidence="8">
    <location>
        <begin position="85"/>
        <end position="300"/>
    </location>
</feature>
<dbReference type="InterPro" id="IPR000515">
    <property type="entry name" value="MetI-like"/>
</dbReference>
<dbReference type="EMBL" id="RQZF01000003">
    <property type="protein sequence ID" value="RRC95560.1"/>
    <property type="molecule type" value="Genomic_DNA"/>
</dbReference>
<evidence type="ECO:0000313" key="9">
    <source>
        <dbReference type="EMBL" id="RRC95560.1"/>
    </source>
</evidence>
<dbReference type="PANTHER" id="PTHR30193">
    <property type="entry name" value="ABC TRANSPORTER PERMEASE PROTEIN"/>
    <property type="match status" value="1"/>
</dbReference>
<sequence length="308" mass="34721">MSTATPGASRSLLPSRASLNRKRNLVGWAFLMPATILITVMSFYPMVQAFLLSMKTGRGSRLSFADPLWFNYERLMGDEIFLMTLKNTFIYLIIQVPIMLVLALILAVLLNNPTLKWKSMWRTAIFLPCAVSLVSYSLVFRTMFATDGFVNDVLMSIGFIDSPVNWLGQPDTARFVIILGLLWRWTGYNMVFFLAGLQTIDRSTLEAARIDGAGPFKTFWYVTVPQLKPMILLTAIMSTNGTLQLFDESWNLTKGGPAYTSMTMSHYLYELSFLKNPNFGYAAAISYVILILVAILAFIQMKVGDKRD</sequence>
<organism evidence="9 10">
    <name type="scientific">Schaalia canis</name>
    <dbReference type="NCBI Taxonomy" id="100469"/>
    <lineage>
        <taxon>Bacteria</taxon>
        <taxon>Bacillati</taxon>
        <taxon>Actinomycetota</taxon>
        <taxon>Actinomycetes</taxon>
        <taxon>Actinomycetales</taxon>
        <taxon>Actinomycetaceae</taxon>
        <taxon>Schaalia</taxon>
    </lineage>
</organism>
<comment type="similarity">
    <text evidence="7">Belongs to the binding-protein-dependent transport system permease family.</text>
</comment>
<dbReference type="GO" id="GO:0005886">
    <property type="term" value="C:plasma membrane"/>
    <property type="evidence" value="ECO:0007669"/>
    <property type="project" value="UniProtKB-SubCell"/>
</dbReference>
<feature type="transmembrane region" description="Helical" evidence="7">
    <location>
        <begin position="123"/>
        <end position="144"/>
    </location>
</feature>
<proteinExistence type="inferred from homology"/>
<evidence type="ECO:0000259" key="8">
    <source>
        <dbReference type="PROSITE" id="PS50928"/>
    </source>
</evidence>
<feature type="transmembrane region" description="Helical" evidence="7">
    <location>
        <begin position="25"/>
        <end position="44"/>
    </location>
</feature>
<name>A0A3P1SF59_9ACTO</name>
<feature type="transmembrane region" description="Helical" evidence="7">
    <location>
        <begin position="89"/>
        <end position="111"/>
    </location>
</feature>
<dbReference type="Proteomes" id="UP000280444">
    <property type="component" value="Unassembled WGS sequence"/>
</dbReference>
<dbReference type="InterPro" id="IPR051393">
    <property type="entry name" value="ABC_transporter_permease"/>
</dbReference>